<feature type="transmembrane region" description="Helical" evidence="6">
    <location>
        <begin position="109"/>
        <end position="127"/>
    </location>
</feature>
<evidence type="ECO:0000256" key="2">
    <source>
        <dbReference type="ARBA" id="ARBA00022475"/>
    </source>
</evidence>
<name>A0A1A8Z9C3_9ACTN</name>
<dbReference type="InterPro" id="IPR018076">
    <property type="entry name" value="T2SS_GspF_dom"/>
</dbReference>
<sequence>MNNGHLTAMVIAGALTGFGLFLLVVQLIPAPPALGPALRRLHPMSTPSSTPAGISWLRRRFSVPHADLRLLNRSTDQYLLTLGLSALFCLVLPALITIAVAVLALPIPVFIPAGGTVAAALAGAALAHREVVVKATAARAEFTRAMCTYLDLAAHQVLGGHGPVESLDRAASVCQGWVFDRIREALLSAQLQLRPPWDELKVLARDIEVVELGDLADIMRTAGNEGANVHQTLRARADSMRDRIRTEALAQAELRTNKLDIPAAALILVLLVLIGYPFMARLFVR</sequence>
<evidence type="ECO:0000256" key="1">
    <source>
        <dbReference type="ARBA" id="ARBA00004651"/>
    </source>
</evidence>
<keyword evidence="4 6" id="KW-1133">Transmembrane helix</keyword>
<feature type="transmembrane region" description="Helical" evidence="6">
    <location>
        <begin position="78"/>
        <end position="103"/>
    </location>
</feature>
<dbReference type="PANTHER" id="PTHR35007:SF1">
    <property type="entry name" value="PILUS ASSEMBLY PROTEIN"/>
    <property type="match status" value="1"/>
</dbReference>
<evidence type="ECO:0000259" key="7">
    <source>
        <dbReference type="Pfam" id="PF00482"/>
    </source>
</evidence>
<organism evidence="8 9">
    <name type="scientific">Micromonospora narathiwatensis</name>
    <dbReference type="NCBI Taxonomy" id="299146"/>
    <lineage>
        <taxon>Bacteria</taxon>
        <taxon>Bacillati</taxon>
        <taxon>Actinomycetota</taxon>
        <taxon>Actinomycetes</taxon>
        <taxon>Micromonosporales</taxon>
        <taxon>Micromonosporaceae</taxon>
        <taxon>Micromonospora</taxon>
    </lineage>
</organism>
<protein>
    <submittedName>
        <fullName evidence="8">Flp pilus assembly protein TadB</fullName>
    </submittedName>
</protein>
<dbReference type="Proteomes" id="UP000198765">
    <property type="component" value="Chromosome I"/>
</dbReference>
<feature type="transmembrane region" description="Helical" evidence="6">
    <location>
        <begin position="263"/>
        <end position="284"/>
    </location>
</feature>
<keyword evidence="3 6" id="KW-0812">Transmembrane</keyword>
<proteinExistence type="predicted"/>
<dbReference type="EMBL" id="LT594324">
    <property type="protein sequence ID" value="SBT40465.1"/>
    <property type="molecule type" value="Genomic_DNA"/>
</dbReference>
<feature type="domain" description="Type II secretion system protein GspF" evidence="7">
    <location>
        <begin position="159"/>
        <end position="277"/>
    </location>
</feature>
<reference evidence="8 9" key="1">
    <citation type="submission" date="2016-06" db="EMBL/GenBank/DDBJ databases">
        <authorList>
            <person name="Kjaerup R.B."/>
            <person name="Dalgaard T.S."/>
            <person name="Juul-Madsen H.R."/>
        </authorList>
    </citation>
    <scope>NUCLEOTIDE SEQUENCE [LARGE SCALE GENOMIC DNA]</scope>
    <source>
        <strain evidence="8 9">DSM 45248</strain>
    </source>
</reference>
<evidence type="ECO:0000256" key="4">
    <source>
        <dbReference type="ARBA" id="ARBA00022989"/>
    </source>
</evidence>
<dbReference type="PATRIC" id="fig|299146.4.peg.993"/>
<dbReference type="RefSeq" id="WP_091191908.1">
    <property type="nucleotide sequence ID" value="NZ_LT594324.1"/>
</dbReference>
<dbReference type="OrthoDB" id="5243064at2"/>
<accession>A0A1A8Z9C3</accession>
<evidence type="ECO:0000313" key="8">
    <source>
        <dbReference type="EMBL" id="SBT40465.1"/>
    </source>
</evidence>
<dbReference type="GO" id="GO:0005886">
    <property type="term" value="C:plasma membrane"/>
    <property type="evidence" value="ECO:0007669"/>
    <property type="project" value="UniProtKB-SubCell"/>
</dbReference>
<dbReference type="Pfam" id="PF00482">
    <property type="entry name" value="T2SSF"/>
    <property type="match status" value="1"/>
</dbReference>
<evidence type="ECO:0000256" key="5">
    <source>
        <dbReference type="ARBA" id="ARBA00023136"/>
    </source>
</evidence>
<evidence type="ECO:0000256" key="6">
    <source>
        <dbReference type="SAM" id="Phobius"/>
    </source>
</evidence>
<dbReference type="AlphaFoldDB" id="A0A1A8Z9C3"/>
<evidence type="ECO:0000313" key="9">
    <source>
        <dbReference type="Proteomes" id="UP000198765"/>
    </source>
</evidence>
<feature type="transmembrane region" description="Helical" evidence="6">
    <location>
        <begin position="6"/>
        <end position="30"/>
    </location>
</feature>
<keyword evidence="9" id="KW-1185">Reference proteome</keyword>
<dbReference type="PANTHER" id="PTHR35007">
    <property type="entry name" value="INTEGRAL MEMBRANE PROTEIN-RELATED"/>
    <property type="match status" value="1"/>
</dbReference>
<keyword evidence="2" id="KW-1003">Cell membrane</keyword>
<comment type="subcellular location">
    <subcellularLocation>
        <location evidence="1">Cell membrane</location>
        <topology evidence="1">Multi-pass membrane protein</topology>
    </subcellularLocation>
</comment>
<evidence type="ECO:0000256" key="3">
    <source>
        <dbReference type="ARBA" id="ARBA00022692"/>
    </source>
</evidence>
<keyword evidence="5 6" id="KW-0472">Membrane</keyword>
<gene>
    <name evidence="8" type="ORF">GA0070621_0968</name>
</gene>